<dbReference type="Gramene" id="GBG71782">
    <property type="protein sequence ID" value="GBG71782"/>
    <property type="gene ID" value="CBR_g9191"/>
</dbReference>
<sequence length="187" mass="21148">MGGGYSAHPGVAATREPSGKSKRKVAAKEGDGQKKPRRRKTAEAASGGEQAVGGQYNERNDNGDIVEKEFPVQLLIDPMKVCDIPPWESYYNHCSLNRENVDDIKAAMLSQFHEEKGKVWTKNPLVLAPIYKPVTHRPEKADRVHKDVFKPEDKDKYYYYPLNGQHTVAAVKELVDEPIFDLWKMHS</sequence>
<protein>
    <submittedName>
        <fullName evidence="2">Uncharacterized protein</fullName>
    </submittedName>
</protein>
<accession>A0A388KP10</accession>
<evidence type="ECO:0000256" key="1">
    <source>
        <dbReference type="SAM" id="MobiDB-lite"/>
    </source>
</evidence>
<evidence type="ECO:0000313" key="2">
    <source>
        <dbReference type="EMBL" id="GBG71782.1"/>
    </source>
</evidence>
<name>A0A388KP10_CHABU</name>
<dbReference type="AlphaFoldDB" id="A0A388KP10"/>
<proteinExistence type="predicted"/>
<reference evidence="2 3" key="1">
    <citation type="journal article" date="2018" name="Cell">
        <title>The Chara Genome: Secondary Complexity and Implications for Plant Terrestrialization.</title>
        <authorList>
            <person name="Nishiyama T."/>
            <person name="Sakayama H."/>
            <person name="Vries J.D."/>
            <person name="Buschmann H."/>
            <person name="Saint-Marcoux D."/>
            <person name="Ullrich K.K."/>
            <person name="Haas F.B."/>
            <person name="Vanderstraeten L."/>
            <person name="Becker D."/>
            <person name="Lang D."/>
            <person name="Vosolsobe S."/>
            <person name="Rombauts S."/>
            <person name="Wilhelmsson P.K.I."/>
            <person name="Janitza P."/>
            <person name="Kern R."/>
            <person name="Heyl A."/>
            <person name="Rumpler F."/>
            <person name="Villalobos L.I.A.C."/>
            <person name="Clay J.M."/>
            <person name="Skokan R."/>
            <person name="Toyoda A."/>
            <person name="Suzuki Y."/>
            <person name="Kagoshima H."/>
            <person name="Schijlen E."/>
            <person name="Tajeshwar N."/>
            <person name="Catarino B."/>
            <person name="Hetherington A.J."/>
            <person name="Saltykova A."/>
            <person name="Bonnot C."/>
            <person name="Breuninger H."/>
            <person name="Symeonidi A."/>
            <person name="Radhakrishnan G.V."/>
            <person name="Van Nieuwerburgh F."/>
            <person name="Deforce D."/>
            <person name="Chang C."/>
            <person name="Karol K.G."/>
            <person name="Hedrich R."/>
            <person name="Ulvskov P."/>
            <person name="Glockner G."/>
            <person name="Delwiche C.F."/>
            <person name="Petrasek J."/>
            <person name="Van de Peer Y."/>
            <person name="Friml J."/>
            <person name="Beilby M."/>
            <person name="Dolan L."/>
            <person name="Kohara Y."/>
            <person name="Sugano S."/>
            <person name="Fujiyama A."/>
            <person name="Delaux P.-M."/>
            <person name="Quint M."/>
            <person name="TheiBen G."/>
            <person name="Hagemann M."/>
            <person name="Harholt J."/>
            <person name="Dunand C."/>
            <person name="Zachgo S."/>
            <person name="Langdale J."/>
            <person name="Maumus F."/>
            <person name="Straeten D.V.D."/>
            <person name="Gould S.B."/>
            <person name="Rensing S.A."/>
        </authorList>
    </citation>
    <scope>NUCLEOTIDE SEQUENCE [LARGE SCALE GENOMIC DNA]</scope>
    <source>
        <strain evidence="2 3">S276</strain>
    </source>
</reference>
<dbReference type="EMBL" id="BFEA01000153">
    <property type="protein sequence ID" value="GBG71782.1"/>
    <property type="molecule type" value="Genomic_DNA"/>
</dbReference>
<keyword evidence="3" id="KW-1185">Reference proteome</keyword>
<feature type="region of interest" description="Disordered" evidence="1">
    <location>
        <begin position="1"/>
        <end position="62"/>
    </location>
</feature>
<evidence type="ECO:0000313" key="3">
    <source>
        <dbReference type="Proteomes" id="UP000265515"/>
    </source>
</evidence>
<organism evidence="2 3">
    <name type="scientific">Chara braunii</name>
    <name type="common">Braun's stonewort</name>
    <dbReference type="NCBI Taxonomy" id="69332"/>
    <lineage>
        <taxon>Eukaryota</taxon>
        <taxon>Viridiplantae</taxon>
        <taxon>Streptophyta</taxon>
        <taxon>Charophyceae</taxon>
        <taxon>Charales</taxon>
        <taxon>Characeae</taxon>
        <taxon>Chara</taxon>
    </lineage>
</organism>
<comment type="caution">
    <text evidence="2">The sequence shown here is derived from an EMBL/GenBank/DDBJ whole genome shotgun (WGS) entry which is preliminary data.</text>
</comment>
<gene>
    <name evidence="2" type="ORF">CBR_g9191</name>
</gene>
<dbReference type="Proteomes" id="UP000265515">
    <property type="component" value="Unassembled WGS sequence"/>
</dbReference>